<dbReference type="InterPro" id="IPR036390">
    <property type="entry name" value="WH_DNA-bd_sf"/>
</dbReference>
<keyword evidence="3" id="KW-1185">Reference proteome</keyword>
<sequence length="158" mass="17608">MTPSPENADDDREQAIIDMEEQLSLLFRRSRAIGNRVARRVHPEMEPGAYGLLRALQRHGSLRLTDLAAEIGVGKPTVSRQVAMLERLGVVEKQSDPTDGRAQTLTLTPNGADQLREAQLARRQVFHGLLGDWDDADLTRLAGLLGRLNEAYQRDETL</sequence>
<dbReference type="OrthoDB" id="9154853at2"/>
<feature type="domain" description="HTH marR-type" evidence="1">
    <location>
        <begin position="19"/>
        <end position="150"/>
    </location>
</feature>
<dbReference type="SUPFAM" id="SSF46785">
    <property type="entry name" value="Winged helix' DNA-binding domain"/>
    <property type="match status" value="1"/>
</dbReference>
<dbReference type="EMBL" id="SHLA01000001">
    <property type="protein sequence ID" value="RZU61866.1"/>
    <property type="molecule type" value="Genomic_DNA"/>
</dbReference>
<dbReference type="Proteomes" id="UP000292685">
    <property type="component" value="Unassembled WGS sequence"/>
</dbReference>
<dbReference type="PROSITE" id="PS50995">
    <property type="entry name" value="HTH_MARR_2"/>
    <property type="match status" value="1"/>
</dbReference>
<organism evidence="2 3">
    <name type="scientific">Zhihengliuella halotolerans</name>
    <dbReference type="NCBI Taxonomy" id="370736"/>
    <lineage>
        <taxon>Bacteria</taxon>
        <taxon>Bacillati</taxon>
        <taxon>Actinomycetota</taxon>
        <taxon>Actinomycetes</taxon>
        <taxon>Micrococcales</taxon>
        <taxon>Micrococcaceae</taxon>
        <taxon>Zhihengliuella</taxon>
    </lineage>
</organism>
<dbReference type="PANTHER" id="PTHR33164">
    <property type="entry name" value="TRANSCRIPTIONAL REGULATOR, MARR FAMILY"/>
    <property type="match status" value="1"/>
</dbReference>
<evidence type="ECO:0000259" key="1">
    <source>
        <dbReference type="PROSITE" id="PS50995"/>
    </source>
</evidence>
<dbReference type="InterPro" id="IPR000835">
    <property type="entry name" value="HTH_MarR-typ"/>
</dbReference>
<dbReference type="RefSeq" id="WP_102158126.1">
    <property type="nucleotide sequence ID" value="NZ_PGGT01000016.1"/>
</dbReference>
<accession>A0A4V2G9V8</accession>
<proteinExistence type="predicted"/>
<dbReference type="Gene3D" id="1.10.10.10">
    <property type="entry name" value="Winged helix-like DNA-binding domain superfamily/Winged helix DNA-binding domain"/>
    <property type="match status" value="1"/>
</dbReference>
<name>A0A4V2G9V8_9MICC</name>
<evidence type="ECO:0000313" key="2">
    <source>
        <dbReference type="EMBL" id="RZU61866.1"/>
    </source>
</evidence>
<dbReference type="SMART" id="SM00347">
    <property type="entry name" value="HTH_MARR"/>
    <property type="match status" value="1"/>
</dbReference>
<gene>
    <name evidence="2" type="ORF">EV380_1448</name>
</gene>
<dbReference type="InterPro" id="IPR036388">
    <property type="entry name" value="WH-like_DNA-bd_sf"/>
</dbReference>
<dbReference type="Pfam" id="PF12802">
    <property type="entry name" value="MarR_2"/>
    <property type="match status" value="1"/>
</dbReference>
<reference evidence="2 3" key="1">
    <citation type="submission" date="2019-02" db="EMBL/GenBank/DDBJ databases">
        <title>Sequencing the genomes of 1000 actinobacteria strains.</title>
        <authorList>
            <person name="Klenk H.-P."/>
        </authorList>
    </citation>
    <scope>NUCLEOTIDE SEQUENCE [LARGE SCALE GENOMIC DNA]</scope>
    <source>
        <strain evidence="2 3">DSM 17364</strain>
    </source>
</reference>
<dbReference type="PANTHER" id="PTHR33164:SF57">
    <property type="entry name" value="MARR-FAMILY TRANSCRIPTIONAL REGULATOR"/>
    <property type="match status" value="1"/>
</dbReference>
<dbReference type="InterPro" id="IPR039422">
    <property type="entry name" value="MarR/SlyA-like"/>
</dbReference>
<dbReference type="AlphaFoldDB" id="A0A4V2G9V8"/>
<protein>
    <submittedName>
        <fullName evidence="2">MarR family transcriptional regulator</fullName>
    </submittedName>
</protein>
<evidence type="ECO:0000313" key="3">
    <source>
        <dbReference type="Proteomes" id="UP000292685"/>
    </source>
</evidence>
<dbReference type="GO" id="GO:0006950">
    <property type="term" value="P:response to stress"/>
    <property type="evidence" value="ECO:0007669"/>
    <property type="project" value="TreeGrafter"/>
</dbReference>
<dbReference type="GO" id="GO:0003700">
    <property type="term" value="F:DNA-binding transcription factor activity"/>
    <property type="evidence" value="ECO:0007669"/>
    <property type="project" value="InterPro"/>
</dbReference>
<comment type="caution">
    <text evidence="2">The sequence shown here is derived from an EMBL/GenBank/DDBJ whole genome shotgun (WGS) entry which is preliminary data.</text>
</comment>
<dbReference type="CDD" id="cd00090">
    <property type="entry name" value="HTH_ARSR"/>
    <property type="match status" value="1"/>
</dbReference>
<dbReference type="InterPro" id="IPR011991">
    <property type="entry name" value="ArsR-like_HTH"/>
</dbReference>